<evidence type="ECO:0000313" key="3">
    <source>
        <dbReference type="Proteomes" id="UP000719412"/>
    </source>
</evidence>
<feature type="region of interest" description="Disordered" evidence="1">
    <location>
        <begin position="1"/>
        <end position="58"/>
    </location>
</feature>
<organism evidence="2 3">
    <name type="scientific">Tenebrio molitor</name>
    <name type="common">Yellow mealworm beetle</name>
    <dbReference type="NCBI Taxonomy" id="7067"/>
    <lineage>
        <taxon>Eukaryota</taxon>
        <taxon>Metazoa</taxon>
        <taxon>Ecdysozoa</taxon>
        <taxon>Arthropoda</taxon>
        <taxon>Hexapoda</taxon>
        <taxon>Insecta</taxon>
        <taxon>Pterygota</taxon>
        <taxon>Neoptera</taxon>
        <taxon>Endopterygota</taxon>
        <taxon>Coleoptera</taxon>
        <taxon>Polyphaga</taxon>
        <taxon>Cucujiformia</taxon>
        <taxon>Tenebrionidae</taxon>
        <taxon>Tenebrio</taxon>
    </lineage>
</organism>
<accession>A0A8J6HRE3</accession>
<dbReference type="Proteomes" id="UP000719412">
    <property type="component" value="Unassembled WGS sequence"/>
</dbReference>
<name>A0A8J6HRE3_TENMO</name>
<protein>
    <submittedName>
        <fullName evidence="2">Uncharacterized protein</fullName>
    </submittedName>
</protein>
<sequence>MKIKPKLSLHRAWGLKSKKSPWESEPEEGPPSPSSAAGLSRRPYPRKVLGVLPPHDTP</sequence>
<dbReference type="EMBL" id="JABDTM020014821">
    <property type="protein sequence ID" value="KAH0819334.1"/>
    <property type="molecule type" value="Genomic_DNA"/>
</dbReference>
<reference evidence="2" key="2">
    <citation type="submission" date="2021-08" db="EMBL/GenBank/DDBJ databases">
        <authorList>
            <person name="Eriksson T."/>
        </authorList>
    </citation>
    <scope>NUCLEOTIDE SEQUENCE</scope>
    <source>
        <strain evidence="2">Stoneville</strain>
        <tissue evidence="2">Whole head</tissue>
    </source>
</reference>
<comment type="caution">
    <text evidence="2">The sequence shown here is derived from an EMBL/GenBank/DDBJ whole genome shotgun (WGS) entry which is preliminary data.</text>
</comment>
<evidence type="ECO:0000313" key="2">
    <source>
        <dbReference type="EMBL" id="KAH0819334.1"/>
    </source>
</evidence>
<gene>
    <name evidence="2" type="ORF">GEV33_003457</name>
</gene>
<proteinExistence type="predicted"/>
<dbReference type="AlphaFoldDB" id="A0A8J6HRE3"/>
<reference evidence="2" key="1">
    <citation type="journal article" date="2020" name="J Insects Food Feed">
        <title>The yellow mealworm (Tenebrio molitor) genome: a resource for the emerging insects as food and feed industry.</title>
        <authorList>
            <person name="Eriksson T."/>
            <person name="Andere A."/>
            <person name="Kelstrup H."/>
            <person name="Emery V."/>
            <person name="Picard C."/>
        </authorList>
    </citation>
    <scope>NUCLEOTIDE SEQUENCE</scope>
    <source>
        <strain evidence="2">Stoneville</strain>
        <tissue evidence="2">Whole head</tissue>
    </source>
</reference>
<evidence type="ECO:0000256" key="1">
    <source>
        <dbReference type="SAM" id="MobiDB-lite"/>
    </source>
</evidence>
<keyword evidence="3" id="KW-1185">Reference proteome</keyword>